<dbReference type="GO" id="GO:0005524">
    <property type="term" value="F:ATP binding"/>
    <property type="evidence" value="ECO:0007669"/>
    <property type="project" value="UniProtKB-KW"/>
</dbReference>
<proteinExistence type="predicted"/>
<keyword evidence="4" id="KW-0547">Nucleotide-binding</keyword>
<keyword evidence="11" id="KW-1185">Reference proteome</keyword>
<evidence type="ECO:0000256" key="4">
    <source>
        <dbReference type="ARBA" id="ARBA00022741"/>
    </source>
</evidence>
<evidence type="ECO:0000256" key="6">
    <source>
        <dbReference type="ARBA" id="ARBA00022840"/>
    </source>
</evidence>
<dbReference type="GO" id="GO:0016301">
    <property type="term" value="F:kinase activity"/>
    <property type="evidence" value="ECO:0007669"/>
    <property type="project" value="UniProtKB-KW"/>
</dbReference>
<dbReference type="AlphaFoldDB" id="A0A5J4Z5T7"/>
<evidence type="ECO:0000313" key="11">
    <source>
        <dbReference type="Proteomes" id="UP000324585"/>
    </source>
</evidence>
<comment type="cofactor">
    <cofactor evidence="1">
        <name>Mg(2+)</name>
        <dbReference type="ChEBI" id="CHEBI:18420"/>
    </cofactor>
</comment>
<comment type="caution">
    <text evidence="10">The sequence shown here is derived from an EMBL/GenBank/DDBJ whole genome shotgun (WGS) entry which is preliminary data.</text>
</comment>
<dbReference type="PANTHER" id="PTHR46999:SF1">
    <property type="entry name" value="ALPHA-GLUCAN WATER DIKINASE 1, CHLOROPLASTIC"/>
    <property type="match status" value="1"/>
</dbReference>
<gene>
    <name evidence="10" type="ORF">FVE85_7004</name>
</gene>
<accession>A0A5J4Z5T7</accession>
<protein>
    <submittedName>
        <fullName evidence="10">Alpha-glucan water dikinase 2</fullName>
    </submittedName>
</protein>
<evidence type="ECO:0000256" key="2">
    <source>
        <dbReference type="ARBA" id="ARBA00022679"/>
    </source>
</evidence>
<evidence type="ECO:0000256" key="5">
    <source>
        <dbReference type="ARBA" id="ARBA00022777"/>
    </source>
</evidence>
<keyword evidence="5 10" id="KW-0418">Kinase</keyword>
<evidence type="ECO:0000259" key="9">
    <source>
        <dbReference type="Pfam" id="PF22973"/>
    </source>
</evidence>
<feature type="domain" description="Alpha-glucan water dikinase phosphohistidine-like" evidence="9">
    <location>
        <begin position="736"/>
        <end position="843"/>
    </location>
</feature>
<dbReference type="PANTHER" id="PTHR46999">
    <property type="entry name" value="ALPHA-GLUCAN WATER DIKINASE 1, CHLOROPLASTIC-RELATED"/>
    <property type="match status" value="1"/>
</dbReference>
<keyword evidence="7" id="KW-0460">Magnesium</keyword>
<dbReference type="GO" id="GO:0046872">
    <property type="term" value="F:metal ion binding"/>
    <property type="evidence" value="ECO:0007669"/>
    <property type="project" value="UniProtKB-KW"/>
</dbReference>
<evidence type="ECO:0000313" key="10">
    <source>
        <dbReference type="EMBL" id="KAA8499419.1"/>
    </source>
</evidence>
<dbReference type="Pfam" id="PF22973">
    <property type="entry name" value="GWD1_pHisD"/>
    <property type="match status" value="1"/>
</dbReference>
<evidence type="ECO:0000256" key="7">
    <source>
        <dbReference type="ARBA" id="ARBA00022842"/>
    </source>
</evidence>
<dbReference type="InterPro" id="IPR054481">
    <property type="entry name" value="GWD1_pHisD"/>
</dbReference>
<keyword evidence="2" id="KW-0808">Transferase</keyword>
<reference evidence="11" key="1">
    <citation type="journal article" date="2019" name="Nat. Commun.">
        <title>Expansion of phycobilisome linker gene families in mesophilic red algae.</title>
        <authorList>
            <person name="Lee J."/>
            <person name="Kim D."/>
            <person name="Bhattacharya D."/>
            <person name="Yoon H.S."/>
        </authorList>
    </citation>
    <scope>NUCLEOTIDE SEQUENCE [LARGE SCALE GENOMIC DNA]</scope>
    <source>
        <strain evidence="11">CCMP 1328</strain>
    </source>
</reference>
<dbReference type="EMBL" id="VRMN01000001">
    <property type="protein sequence ID" value="KAA8499419.1"/>
    <property type="molecule type" value="Genomic_DNA"/>
</dbReference>
<organism evidence="10 11">
    <name type="scientific">Porphyridium purpureum</name>
    <name type="common">Red alga</name>
    <name type="synonym">Porphyridium cruentum</name>
    <dbReference type="NCBI Taxonomy" id="35688"/>
    <lineage>
        <taxon>Eukaryota</taxon>
        <taxon>Rhodophyta</taxon>
        <taxon>Bangiophyceae</taxon>
        <taxon>Porphyridiales</taxon>
        <taxon>Porphyridiaceae</taxon>
        <taxon>Porphyridium</taxon>
    </lineage>
</organism>
<feature type="region of interest" description="Disordered" evidence="8">
    <location>
        <begin position="182"/>
        <end position="203"/>
    </location>
</feature>
<dbReference type="OrthoDB" id="6123450at2759"/>
<evidence type="ECO:0000256" key="3">
    <source>
        <dbReference type="ARBA" id="ARBA00022723"/>
    </source>
</evidence>
<dbReference type="Proteomes" id="UP000324585">
    <property type="component" value="Unassembled WGS sequence"/>
</dbReference>
<sequence length="854" mass="94421">MAPCKEAFGGWLSVGVWDEVRCGVCGVCESCRMEQTIQLTHGATAYLCARAGGKADCVAGVFVELVLELAPAQSPEAREPVLRWAMAGWKAPPHGWQTVPDYSWDAGYGTWETPFAPVHESASGNARYRLELHFSGGVWTHGKRNVGIVCVPRSSDGLTWWKNIKDQSDLAFDFSELVPLTTNSATSPEDEEQLRAEGQTQLHSRADAEYGVRELLVQMKELMGDERQFSVHKVAEIRCARPDVTSWTTRSERHWTESYFAEREHIAKRSLMHRYGQVSSTLVRQLRNNPDGPDAVQGLAVLFVYLRLTNMRQVVWQHNYNVKPREISGAKLELLNAIRDMALHGSVYPEGYFIVRELMASLGSGVASAQGQRVRDEILYIQSRSGCKGGMMEEWHQRLHNNASADDIIVCEAVLAYARTAPTFDIDVYWDTLHAGGISKERLCSGDRAIRSEPHFSVKQCATLIEDLEAYKKTLKAVFSGADLETAVNHVLGVSLPSVKGNSFSIQPVCLDDIVVMDQQERFARMLRLVLKLLNAKVSDDSSVDDLDFVLSCGNAILECRWSLYEKYLKTPLVSMQHARWNDILLLDLSLEQALKTLLESNGSLAVSDMDATLHLVQLALENSCLSAMPNGEILICARQFNSFAFDAGEWKGTDWALRLHATIQRLYELLGAESIWWCSALGTLSTRLGESLNASDPHVCSMLPEFVVRGTHFASLSQLLPNLGKMVRGLAGLGSWQVVCAGNATSRGVSGIVRVLDELKLVTDEDQIAQEPCILLASTVHGEADIPAQVVAVLTLSTLDILSHIAVRARNERKMLASCCDDAEFAGLQAHAGKRMQVTCRGEGDSVHFEVLA</sequence>
<keyword evidence="6" id="KW-0067">ATP-binding</keyword>
<evidence type="ECO:0000256" key="8">
    <source>
        <dbReference type="SAM" id="MobiDB-lite"/>
    </source>
</evidence>
<name>A0A5J4Z5T7_PORPP</name>
<evidence type="ECO:0000256" key="1">
    <source>
        <dbReference type="ARBA" id="ARBA00001946"/>
    </source>
</evidence>
<keyword evidence="3" id="KW-0479">Metal-binding</keyword>